<dbReference type="OrthoDB" id="5803672at2759"/>
<dbReference type="STRING" id="68775.A0A5C3LYW1"/>
<accession>A0A5C3LYW1</accession>
<organism evidence="2 3">
    <name type="scientific">Crucibulum laeve</name>
    <dbReference type="NCBI Taxonomy" id="68775"/>
    <lineage>
        <taxon>Eukaryota</taxon>
        <taxon>Fungi</taxon>
        <taxon>Dikarya</taxon>
        <taxon>Basidiomycota</taxon>
        <taxon>Agaricomycotina</taxon>
        <taxon>Agaricomycetes</taxon>
        <taxon>Agaricomycetidae</taxon>
        <taxon>Agaricales</taxon>
        <taxon>Agaricineae</taxon>
        <taxon>Nidulariaceae</taxon>
        <taxon>Crucibulum</taxon>
    </lineage>
</organism>
<reference evidence="2 3" key="1">
    <citation type="journal article" date="2019" name="Nat. Ecol. Evol.">
        <title>Megaphylogeny resolves global patterns of mushroom evolution.</title>
        <authorList>
            <person name="Varga T."/>
            <person name="Krizsan K."/>
            <person name="Foldi C."/>
            <person name="Dima B."/>
            <person name="Sanchez-Garcia M."/>
            <person name="Sanchez-Ramirez S."/>
            <person name="Szollosi G.J."/>
            <person name="Szarkandi J.G."/>
            <person name="Papp V."/>
            <person name="Albert L."/>
            <person name="Andreopoulos W."/>
            <person name="Angelini C."/>
            <person name="Antonin V."/>
            <person name="Barry K.W."/>
            <person name="Bougher N.L."/>
            <person name="Buchanan P."/>
            <person name="Buyck B."/>
            <person name="Bense V."/>
            <person name="Catcheside P."/>
            <person name="Chovatia M."/>
            <person name="Cooper J."/>
            <person name="Damon W."/>
            <person name="Desjardin D."/>
            <person name="Finy P."/>
            <person name="Geml J."/>
            <person name="Haridas S."/>
            <person name="Hughes K."/>
            <person name="Justo A."/>
            <person name="Karasinski D."/>
            <person name="Kautmanova I."/>
            <person name="Kiss B."/>
            <person name="Kocsube S."/>
            <person name="Kotiranta H."/>
            <person name="LaButti K.M."/>
            <person name="Lechner B.E."/>
            <person name="Liimatainen K."/>
            <person name="Lipzen A."/>
            <person name="Lukacs Z."/>
            <person name="Mihaltcheva S."/>
            <person name="Morgado L.N."/>
            <person name="Niskanen T."/>
            <person name="Noordeloos M.E."/>
            <person name="Ohm R.A."/>
            <person name="Ortiz-Santana B."/>
            <person name="Ovrebo C."/>
            <person name="Racz N."/>
            <person name="Riley R."/>
            <person name="Savchenko A."/>
            <person name="Shiryaev A."/>
            <person name="Soop K."/>
            <person name="Spirin V."/>
            <person name="Szebenyi C."/>
            <person name="Tomsovsky M."/>
            <person name="Tulloss R.E."/>
            <person name="Uehling J."/>
            <person name="Grigoriev I.V."/>
            <person name="Vagvolgyi C."/>
            <person name="Papp T."/>
            <person name="Martin F.M."/>
            <person name="Miettinen O."/>
            <person name="Hibbett D.S."/>
            <person name="Nagy L.G."/>
        </authorList>
    </citation>
    <scope>NUCLEOTIDE SEQUENCE [LARGE SCALE GENOMIC DNA]</scope>
    <source>
        <strain evidence="2 3">CBS 166.37</strain>
    </source>
</reference>
<dbReference type="AlphaFoldDB" id="A0A5C3LYW1"/>
<protein>
    <recommendedName>
        <fullName evidence="4">Secreted protein</fullName>
    </recommendedName>
</protein>
<sequence>MWSNQASALVSLVSWLFASKILPETPMSCLAASRTLEQLVSCLDTFTVPHNYYNHVTYELAQPNALQREAWVETVSLLLSVDGNCSTVVLPDALQGLYTVAVFQEDFNSYCVLVEHSLGCGFKYYKGWGFMVVPSTRSAISRSIHLSAPHPKYDLGTVEQAATLFKSTGAHSLLVAGRIRTAFLQSSDCVVPSGKGQYYKTDPAHNNLEPFVDASLAIHAWQSAHGGCPSSTCAYIQIHGKGTRLIRIVGNSTSSQEWYTSPVDHPIKRLKTELQLAFPMWNVSLPSDSPCILTATKNVIGRYVNGVPLSDVCTTSARSRSAKGEFVHIEQASVSRNAGSYDAWGRALRETFETSCVKGMQADPKTQMSLIAVTIPVFLSAYPVTCSISV</sequence>
<keyword evidence="3" id="KW-1185">Reference proteome</keyword>
<name>A0A5C3LYW1_9AGAR</name>
<feature type="chain" id="PRO_5022947455" description="Secreted protein" evidence="1">
    <location>
        <begin position="24"/>
        <end position="390"/>
    </location>
</feature>
<gene>
    <name evidence="2" type="ORF">BDQ12DRAFT_753373</name>
</gene>
<evidence type="ECO:0000313" key="3">
    <source>
        <dbReference type="Proteomes" id="UP000308652"/>
    </source>
</evidence>
<dbReference type="Proteomes" id="UP000308652">
    <property type="component" value="Unassembled WGS sequence"/>
</dbReference>
<evidence type="ECO:0000313" key="2">
    <source>
        <dbReference type="EMBL" id="TFK37296.1"/>
    </source>
</evidence>
<keyword evidence="1" id="KW-0732">Signal</keyword>
<feature type="signal peptide" evidence="1">
    <location>
        <begin position="1"/>
        <end position="23"/>
    </location>
</feature>
<evidence type="ECO:0000256" key="1">
    <source>
        <dbReference type="SAM" id="SignalP"/>
    </source>
</evidence>
<proteinExistence type="predicted"/>
<dbReference type="EMBL" id="ML213609">
    <property type="protein sequence ID" value="TFK37296.1"/>
    <property type="molecule type" value="Genomic_DNA"/>
</dbReference>
<evidence type="ECO:0008006" key="4">
    <source>
        <dbReference type="Google" id="ProtNLM"/>
    </source>
</evidence>